<comment type="caution">
    <text evidence="2">The sequence shown here is derived from an EMBL/GenBank/DDBJ whole genome shotgun (WGS) entry which is preliminary data.</text>
</comment>
<keyword evidence="1" id="KW-1133">Transmembrane helix</keyword>
<dbReference type="PANTHER" id="PTHR30441:SF8">
    <property type="entry name" value="DUF748 DOMAIN-CONTAINING PROTEIN"/>
    <property type="match status" value="1"/>
</dbReference>
<protein>
    <recommendedName>
        <fullName evidence="4">AsmA domain-containing protein</fullName>
    </recommendedName>
</protein>
<evidence type="ECO:0008006" key="4">
    <source>
        <dbReference type="Google" id="ProtNLM"/>
    </source>
</evidence>
<dbReference type="Proteomes" id="UP000229641">
    <property type="component" value="Unassembled WGS sequence"/>
</dbReference>
<dbReference type="InterPro" id="IPR052894">
    <property type="entry name" value="AsmA-related"/>
</dbReference>
<proteinExistence type="predicted"/>
<keyword evidence="1" id="KW-0812">Transmembrane</keyword>
<evidence type="ECO:0000313" key="3">
    <source>
        <dbReference type="Proteomes" id="UP000229641"/>
    </source>
</evidence>
<dbReference type="GO" id="GO:0090313">
    <property type="term" value="P:regulation of protein targeting to membrane"/>
    <property type="evidence" value="ECO:0007669"/>
    <property type="project" value="TreeGrafter"/>
</dbReference>
<keyword evidence="1" id="KW-0472">Membrane</keyword>
<dbReference type="EMBL" id="PCWA01000073">
    <property type="protein sequence ID" value="PIQ89088.1"/>
    <property type="molecule type" value="Genomic_DNA"/>
</dbReference>
<feature type="transmembrane region" description="Helical" evidence="1">
    <location>
        <begin position="7"/>
        <end position="27"/>
    </location>
</feature>
<feature type="transmembrane region" description="Helical" evidence="1">
    <location>
        <begin position="33"/>
        <end position="53"/>
    </location>
</feature>
<dbReference type="AlphaFoldDB" id="A0A2H0LXF7"/>
<dbReference type="GO" id="GO:0005886">
    <property type="term" value="C:plasma membrane"/>
    <property type="evidence" value="ECO:0007669"/>
    <property type="project" value="TreeGrafter"/>
</dbReference>
<reference evidence="2 3" key="1">
    <citation type="submission" date="2017-09" db="EMBL/GenBank/DDBJ databases">
        <title>Depth-based differentiation of microbial function through sediment-hosted aquifers and enrichment of novel symbionts in the deep terrestrial subsurface.</title>
        <authorList>
            <person name="Probst A.J."/>
            <person name="Ladd B."/>
            <person name="Jarett J.K."/>
            <person name="Geller-Mcgrath D.E."/>
            <person name="Sieber C.M."/>
            <person name="Emerson J.B."/>
            <person name="Anantharaman K."/>
            <person name="Thomas B.C."/>
            <person name="Malmstrom R."/>
            <person name="Stieglmeier M."/>
            <person name="Klingl A."/>
            <person name="Woyke T."/>
            <person name="Ryan C.M."/>
            <person name="Banfield J.F."/>
        </authorList>
    </citation>
    <scope>NUCLEOTIDE SEQUENCE [LARGE SCALE GENOMIC DNA]</scope>
    <source>
        <strain evidence="2">CG11_big_fil_rev_8_21_14_0_20_42_13</strain>
    </source>
</reference>
<sequence>MKKKISSLLVIIAICLISLLIFKNIFIKSLISLSASGVVGAPVKIGGFSLGVFKQSVRIKDFRIYNPKGYPDEAFLDIAQISVDYDLASLLKKKLHLPFIALDLRELVVIKNKEGKLNVDSLKVAQAKERAPKKEEKPAEMMPMQIDVLKLNIGQVIFKDFSAGGEPSIQAFEIGVKDKTYTNITSAQQLAALVMVEAMKGTTIKGASIYGAASVLGTAFLPAGVAGILIGKDSSRRDFDVAYDKAYDAAVAAIKEMGELVSESRDSGLITARVQGCKATLKIVKIGEKSSGITVSARKVVLPKPEIAAGIMHQISQRLKK</sequence>
<dbReference type="InterPro" id="IPR008023">
    <property type="entry name" value="DUF748"/>
</dbReference>
<evidence type="ECO:0000256" key="1">
    <source>
        <dbReference type="SAM" id="Phobius"/>
    </source>
</evidence>
<gene>
    <name evidence="2" type="ORF">COV72_04655</name>
</gene>
<feature type="transmembrane region" description="Helical" evidence="1">
    <location>
        <begin position="209"/>
        <end position="230"/>
    </location>
</feature>
<organism evidence="2 3">
    <name type="scientific">Candidatus Ghiorseimicrobium undicola</name>
    <dbReference type="NCBI Taxonomy" id="1974746"/>
    <lineage>
        <taxon>Bacteria</taxon>
        <taxon>Pseudomonadati</taxon>
        <taxon>Candidatus Omnitrophota</taxon>
        <taxon>Candidatus Ghiorseimicrobium</taxon>
    </lineage>
</organism>
<accession>A0A2H0LXF7</accession>
<name>A0A2H0LXF7_9BACT</name>
<dbReference type="PANTHER" id="PTHR30441">
    <property type="entry name" value="DUF748 DOMAIN-CONTAINING PROTEIN"/>
    <property type="match status" value="1"/>
</dbReference>
<dbReference type="Pfam" id="PF05359">
    <property type="entry name" value="DUF748"/>
    <property type="match status" value="1"/>
</dbReference>
<evidence type="ECO:0000313" key="2">
    <source>
        <dbReference type="EMBL" id="PIQ89088.1"/>
    </source>
</evidence>